<accession>A0ABU1BFH1</accession>
<gene>
    <name evidence="1" type="ORF">RC083_12915</name>
</gene>
<keyword evidence="2" id="KW-1185">Reference proteome</keyword>
<evidence type="ECO:0000313" key="2">
    <source>
        <dbReference type="Proteomes" id="UP001226574"/>
    </source>
</evidence>
<protein>
    <recommendedName>
        <fullName evidence="3">Lipoprotein</fullName>
    </recommendedName>
</protein>
<name>A0ABU1BFH1_PSEHA</name>
<dbReference type="PROSITE" id="PS51257">
    <property type="entry name" value="PROKAR_LIPOPROTEIN"/>
    <property type="match status" value="1"/>
</dbReference>
<dbReference type="RefSeq" id="WP_016709033.1">
    <property type="nucleotide sequence ID" value="NZ_JAVIFY010000009.1"/>
</dbReference>
<organism evidence="1 2">
    <name type="scientific">Pseudoalteromonas haloplanktis</name>
    <name type="common">Alteromonas haloplanktis</name>
    <dbReference type="NCBI Taxonomy" id="228"/>
    <lineage>
        <taxon>Bacteria</taxon>
        <taxon>Pseudomonadati</taxon>
        <taxon>Pseudomonadota</taxon>
        <taxon>Gammaproteobacteria</taxon>
        <taxon>Alteromonadales</taxon>
        <taxon>Pseudoalteromonadaceae</taxon>
        <taxon>Pseudoalteromonas</taxon>
    </lineage>
</organism>
<reference evidence="1 2" key="1">
    <citation type="submission" date="2023-08" db="EMBL/GenBank/DDBJ databases">
        <title>Pseudoalteromonas haloplanktis LL1 genome.</title>
        <authorList>
            <person name="Wu S."/>
        </authorList>
    </citation>
    <scope>NUCLEOTIDE SEQUENCE [LARGE SCALE GENOMIC DNA]</scope>
    <source>
        <strain evidence="1 2">LL1</strain>
    </source>
</reference>
<evidence type="ECO:0000313" key="1">
    <source>
        <dbReference type="EMBL" id="MDQ9092491.1"/>
    </source>
</evidence>
<dbReference type="EMBL" id="JAVIFY010000009">
    <property type="protein sequence ID" value="MDQ9092491.1"/>
    <property type="molecule type" value="Genomic_DNA"/>
</dbReference>
<proteinExistence type="predicted"/>
<dbReference type="Proteomes" id="UP001226574">
    <property type="component" value="Unassembled WGS sequence"/>
</dbReference>
<sequence length="123" mass="13943">MKFLFLTLSFILLSGCETVDSMQQDLTELSNSVFSSSEEQPAAEDAFFKAQEAFNEADKVKQRKASLNAQQRSLWIELEKDYNQLVADPSRSIEQASFFSNVTLADNVMSRSVQFIELIEKSD</sequence>
<comment type="caution">
    <text evidence="1">The sequence shown here is derived from an EMBL/GenBank/DDBJ whole genome shotgun (WGS) entry which is preliminary data.</text>
</comment>
<evidence type="ECO:0008006" key="3">
    <source>
        <dbReference type="Google" id="ProtNLM"/>
    </source>
</evidence>